<evidence type="ECO:0000256" key="4">
    <source>
        <dbReference type="ARBA" id="ARBA00022840"/>
    </source>
</evidence>
<dbReference type="InterPro" id="IPR003593">
    <property type="entry name" value="AAA+_ATPase"/>
</dbReference>
<dbReference type="GO" id="GO:0016887">
    <property type="term" value="F:ATP hydrolysis activity"/>
    <property type="evidence" value="ECO:0007669"/>
    <property type="project" value="InterPro"/>
</dbReference>
<protein>
    <submittedName>
        <fullName evidence="6">ABC-2 type transport system ATP-binding protein</fullName>
    </submittedName>
</protein>
<dbReference type="SMART" id="SM00382">
    <property type="entry name" value="AAA"/>
    <property type="match status" value="1"/>
</dbReference>
<dbReference type="EMBL" id="JACHFW010000004">
    <property type="protein sequence ID" value="MBB5264326.1"/>
    <property type="molecule type" value="Genomic_DNA"/>
</dbReference>
<keyword evidence="2" id="KW-0813">Transport</keyword>
<dbReference type="Pfam" id="PF00005">
    <property type="entry name" value="ABC_tran"/>
    <property type="match status" value="1"/>
</dbReference>
<name>A0A7W8M5G1_9FIRM</name>
<accession>A0A7W8M5G1</accession>
<proteinExistence type="inferred from homology"/>
<reference evidence="6 7" key="1">
    <citation type="submission" date="2020-08" db="EMBL/GenBank/DDBJ databases">
        <title>Genomic Encyclopedia of Type Strains, Phase IV (KMG-IV): sequencing the most valuable type-strain genomes for metagenomic binning, comparative biology and taxonomic classification.</title>
        <authorList>
            <person name="Goeker M."/>
        </authorList>
    </citation>
    <scope>NUCLEOTIDE SEQUENCE [LARGE SCALE GENOMIC DNA]</scope>
    <source>
        <strain evidence="6 7">DSM 106146</strain>
    </source>
</reference>
<feature type="domain" description="ABC transporter" evidence="5">
    <location>
        <begin position="5"/>
        <end position="236"/>
    </location>
</feature>
<dbReference type="InterPro" id="IPR003439">
    <property type="entry name" value="ABC_transporter-like_ATP-bd"/>
</dbReference>
<evidence type="ECO:0000259" key="5">
    <source>
        <dbReference type="PROSITE" id="PS50893"/>
    </source>
</evidence>
<comment type="caution">
    <text evidence="6">The sequence shown here is derived from an EMBL/GenBank/DDBJ whole genome shotgun (WGS) entry which is preliminary data.</text>
</comment>
<evidence type="ECO:0000313" key="6">
    <source>
        <dbReference type="EMBL" id="MBB5264326.1"/>
    </source>
</evidence>
<dbReference type="CDD" id="cd03230">
    <property type="entry name" value="ABC_DR_subfamily_A"/>
    <property type="match status" value="1"/>
</dbReference>
<sequence>MESIIQTQNLTKIYSGKVAVNRLNLSINKGEVFGLLGPNGAGKTTTILMLLGLTEPFEGSAQICGMNCTRHPVGVKQIVGYLPDNVGFYPDMTGRQNLRFTGRLNGLEGPLLEERIEMLLQRVGMTKDADRKAGTYSRGMKQRLGVADVLMKDPQIIIMDEPTLGIDPEGMRELLDLISQLSKKDGRTLLISSHQLYQVQQICDRVGIFVNGSLVACGRIEELGRQIEKESSYILELEIDSLNQEVWEDFGRMEGVKNITEENGRIVIESERDLRPAVTQYFGQNGSTILHMHQKGADLDEIYRRYFEKAGQSDESIRMEKKKRKSFSVLFRKKRETAVPKRDGNTEG</sequence>
<gene>
    <name evidence="6" type="ORF">HNP82_001437</name>
</gene>
<keyword evidence="7" id="KW-1185">Reference proteome</keyword>
<evidence type="ECO:0000256" key="2">
    <source>
        <dbReference type="ARBA" id="ARBA00022448"/>
    </source>
</evidence>
<keyword evidence="3" id="KW-0547">Nucleotide-binding</keyword>
<dbReference type="InterPro" id="IPR027417">
    <property type="entry name" value="P-loop_NTPase"/>
</dbReference>
<dbReference type="RefSeq" id="WP_183772877.1">
    <property type="nucleotide sequence ID" value="NZ_JACHFW010000004.1"/>
</dbReference>
<evidence type="ECO:0000256" key="1">
    <source>
        <dbReference type="ARBA" id="ARBA00005417"/>
    </source>
</evidence>
<evidence type="ECO:0000313" key="7">
    <source>
        <dbReference type="Proteomes" id="UP000543642"/>
    </source>
</evidence>
<organism evidence="6 7">
    <name type="scientific">Catenibacillus scindens</name>
    <dbReference type="NCBI Taxonomy" id="673271"/>
    <lineage>
        <taxon>Bacteria</taxon>
        <taxon>Bacillati</taxon>
        <taxon>Bacillota</taxon>
        <taxon>Clostridia</taxon>
        <taxon>Lachnospirales</taxon>
        <taxon>Lachnospiraceae</taxon>
        <taxon>Catenibacillus</taxon>
    </lineage>
</organism>
<evidence type="ECO:0000256" key="3">
    <source>
        <dbReference type="ARBA" id="ARBA00022741"/>
    </source>
</evidence>
<dbReference type="SUPFAM" id="SSF52540">
    <property type="entry name" value="P-loop containing nucleoside triphosphate hydrolases"/>
    <property type="match status" value="1"/>
</dbReference>
<comment type="similarity">
    <text evidence="1">Belongs to the ABC transporter superfamily.</text>
</comment>
<dbReference type="Gene3D" id="3.40.50.300">
    <property type="entry name" value="P-loop containing nucleotide triphosphate hydrolases"/>
    <property type="match status" value="1"/>
</dbReference>
<keyword evidence="4 6" id="KW-0067">ATP-binding</keyword>
<dbReference type="PROSITE" id="PS50893">
    <property type="entry name" value="ABC_TRANSPORTER_2"/>
    <property type="match status" value="1"/>
</dbReference>
<dbReference type="PANTHER" id="PTHR43335">
    <property type="entry name" value="ABC TRANSPORTER, ATP-BINDING PROTEIN"/>
    <property type="match status" value="1"/>
</dbReference>
<dbReference type="AlphaFoldDB" id="A0A7W8M5G1"/>
<dbReference type="GO" id="GO:0005524">
    <property type="term" value="F:ATP binding"/>
    <property type="evidence" value="ECO:0007669"/>
    <property type="project" value="UniProtKB-KW"/>
</dbReference>
<dbReference type="Proteomes" id="UP000543642">
    <property type="component" value="Unassembled WGS sequence"/>
</dbReference>
<dbReference type="PANTHER" id="PTHR43335:SF4">
    <property type="entry name" value="ABC TRANSPORTER, ATP-BINDING PROTEIN"/>
    <property type="match status" value="1"/>
</dbReference>